<proteinExistence type="predicted"/>
<gene>
    <name evidence="1" type="ORF">RirG_255780</name>
</gene>
<comment type="caution">
    <text evidence="1">The sequence shown here is derived from an EMBL/GenBank/DDBJ whole genome shotgun (WGS) entry which is preliminary data.</text>
</comment>
<reference evidence="1 2" key="1">
    <citation type="submission" date="2014-02" db="EMBL/GenBank/DDBJ databases">
        <title>Single nucleus genome sequencing reveals high similarity among nuclei of an endomycorrhizal fungus.</title>
        <authorList>
            <person name="Lin K."/>
            <person name="Geurts R."/>
            <person name="Zhang Z."/>
            <person name="Limpens E."/>
            <person name="Saunders D.G."/>
            <person name="Mu D."/>
            <person name="Pang E."/>
            <person name="Cao H."/>
            <person name="Cha H."/>
            <person name="Lin T."/>
            <person name="Zhou Q."/>
            <person name="Shang Y."/>
            <person name="Li Y."/>
            <person name="Ivanov S."/>
            <person name="Sharma T."/>
            <person name="Velzen R.V."/>
            <person name="Ruijter N.D."/>
            <person name="Aanen D.K."/>
            <person name="Win J."/>
            <person name="Kamoun S."/>
            <person name="Bisseling T."/>
            <person name="Huang S."/>
        </authorList>
    </citation>
    <scope>NUCLEOTIDE SEQUENCE [LARGE SCALE GENOMIC DNA]</scope>
    <source>
        <strain evidence="2">DAOM197198w</strain>
    </source>
</reference>
<sequence length="64" mass="7380">MTRALYGNRISLAKAYMPFHKLNLQAETIDDNFIEVVDEPQITLKAILDCIDTSNIIEVWKLLE</sequence>
<dbReference type="HOGENOM" id="CLU_2868809_0_0_1"/>
<organism evidence="1 2">
    <name type="scientific">Rhizophagus irregularis (strain DAOM 197198w)</name>
    <name type="common">Glomus intraradices</name>
    <dbReference type="NCBI Taxonomy" id="1432141"/>
    <lineage>
        <taxon>Eukaryota</taxon>
        <taxon>Fungi</taxon>
        <taxon>Fungi incertae sedis</taxon>
        <taxon>Mucoromycota</taxon>
        <taxon>Glomeromycotina</taxon>
        <taxon>Glomeromycetes</taxon>
        <taxon>Glomerales</taxon>
        <taxon>Glomeraceae</taxon>
        <taxon>Rhizophagus</taxon>
    </lineage>
</organism>
<protein>
    <submittedName>
        <fullName evidence="1">Uncharacterized protein</fullName>
    </submittedName>
</protein>
<name>A0A015JYE9_RHIIW</name>
<evidence type="ECO:0000313" key="2">
    <source>
        <dbReference type="Proteomes" id="UP000022910"/>
    </source>
</evidence>
<evidence type="ECO:0000313" key="1">
    <source>
        <dbReference type="EMBL" id="EXX52131.1"/>
    </source>
</evidence>
<dbReference type="AlphaFoldDB" id="A0A015JYE9"/>
<dbReference type="Proteomes" id="UP000022910">
    <property type="component" value="Unassembled WGS sequence"/>
</dbReference>
<dbReference type="EMBL" id="JEMT01029449">
    <property type="protein sequence ID" value="EXX52131.1"/>
    <property type="molecule type" value="Genomic_DNA"/>
</dbReference>
<accession>A0A015JYE9</accession>
<keyword evidence="2" id="KW-1185">Reference proteome</keyword>